<dbReference type="InterPro" id="IPR053716">
    <property type="entry name" value="Flag_assembly_chemotaxis_eff"/>
</dbReference>
<evidence type="ECO:0000313" key="2">
    <source>
        <dbReference type="Proteomes" id="UP000029713"/>
    </source>
</evidence>
<evidence type="ECO:0000313" key="1">
    <source>
        <dbReference type="EMBL" id="KGH48495.1"/>
    </source>
</evidence>
<protein>
    <submittedName>
        <fullName evidence="1">Flagellar export protein FliJ</fullName>
    </submittedName>
</protein>
<reference evidence="1 2" key="1">
    <citation type="submission" date="2014-07" db="EMBL/GenBank/DDBJ databases">
        <title>Biosystematic studies on Modestobacter strains isolated from extreme hyper-arid desert soil and from historic building.</title>
        <authorList>
            <person name="Bukarasam K."/>
            <person name="Bull A."/>
            <person name="Girard G."/>
            <person name="van Wezel G."/>
            <person name="Goodfellow M."/>
        </authorList>
    </citation>
    <scope>NUCLEOTIDE SEQUENCE [LARGE SCALE GENOMIC DNA]</scope>
    <source>
        <strain evidence="1 2">KNN45-2b</strain>
    </source>
</reference>
<dbReference type="RefSeq" id="WP_036332966.1">
    <property type="nucleotide sequence ID" value="NZ_JPMX01000005.1"/>
</dbReference>
<name>A0A098YDI2_9ACTN</name>
<keyword evidence="1" id="KW-0969">Cilium</keyword>
<keyword evidence="1" id="KW-0282">Flagellum</keyword>
<comment type="caution">
    <text evidence="1">The sequence shown here is derived from an EMBL/GenBank/DDBJ whole genome shotgun (WGS) entry which is preliminary data.</text>
</comment>
<dbReference type="Proteomes" id="UP000029713">
    <property type="component" value="Unassembled WGS sequence"/>
</dbReference>
<dbReference type="STRING" id="1522368.IN07_01730"/>
<dbReference type="AlphaFoldDB" id="A0A098YDI2"/>
<accession>A0A098YDI2</accession>
<proteinExistence type="predicted"/>
<dbReference type="Gene3D" id="1.10.287.1700">
    <property type="match status" value="1"/>
</dbReference>
<sequence length="151" mass="16177">MKQPAFRLEPVLKLRRTEERAAALASAQAAREAAEAAERVERDAAALTQRALPGHPTGAAFVAAMVASAAAAADVSAARSVAVARAEQAELVRARWTAAAQRTKGLERLRERHVAALQAAADAAEERVVDDLVTRQHSTTRTSREETTWTD</sequence>
<keyword evidence="1" id="KW-0966">Cell projection</keyword>
<dbReference type="EMBL" id="JPMX01000005">
    <property type="protein sequence ID" value="KGH48495.1"/>
    <property type="molecule type" value="Genomic_DNA"/>
</dbReference>
<gene>
    <name evidence="1" type="ORF">IN07_01730</name>
</gene>
<organism evidence="1 2">
    <name type="scientific">Modestobacter caceresii</name>
    <dbReference type="NCBI Taxonomy" id="1522368"/>
    <lineage>
        <taxon>Bacteria</taxon>
        <taxon>Bacillati</taxon>
        <taxon>Actinomycetota</taxon>
        <taxon>Actinomycetes</taxon>
        <taxon>Geodermatophilales</taxon>
        <taxon>Geodermatophilaceae</taxon>
        <taxon>Modestobacter</taxon>
    </lineage>
</organism>
<keyword evidence="2" id="KW-1185">Reference proteome</keyword>